<evidence type="ECO:0000259" key="1">
    <source>
        <dbReference type="Pfam" id="PF07883"/>
    </source>
</evidence>
<evidence type="ECO:0000313" key="3">
    <source>
        <dbReference type="Proteomes" id="UP000515514"/>
    </source>
</evidence>
<dbReference type="InterPro" id="IPR013096">
    <property type="entry name" value="Cupin_2"/>
</dbReference>
<dbReference type="InterPro" id="IPR014710">
    <property type="entry name" value="RmlC-like_jellyroll"/>
</dbReference>
<dbReference type="InterPro" id="IPR011051">
    <property type="entry name" value="RmlC_Cupin_sf"/>
</dbReference>
<dbReference type="SUPFAM" id="SSF51182">
    <property type="entry name" value="RmlC-like cupins"/>
    <property type="match status" value="1"/>
</dbReference>
<keyword evidence="3" id="KW-1185">Reference proteome</keyword>
<gene>
    <name evidence="2" type="ORF">ALE3EI_2558</name>
</gene>
<name>A0A7G8PXM4_9FLAO</name>
<dbReference type="KEGG" id="alti:ALE3EI_2558"/>
<dbReference type="Pfam" id="PF07883">
    <property type="entry name" value="Cupin_2"/>
    <property type="match status" value="1"/>
</dbReference>
<organism evidence="2 3">
    <name type="scientific">Constantimarinum furrinae</name>
    <dbReference type="NCBI Taxonomy" id="2562285"/>
    <lineage>
        <taxon>Bacteria</taxon>
        <taxon>Pseudomonadati</taxon>
        <taxon>Bacteroidota</taxon>
        <taxon>Flavobacteriia</taxon>
        <taxon>Flavobacteriales</taxon>
        <taxon>Flavobacteriaceae</taxon>
        <taxon>Altibacter/Constantimarinum group</taxon>
        <taxon>Constantimarinum</taxon>
    </lineage>
</organism>
<dbReference type="Proteomes" id="UP000515514">
    <property type="component" value="Chromosome"/>
</dbReference>
<dbReference type="AlphaFoldDB" id="A0A7G8PXM4"/>
<dbReference type="PANTHER" id="PTHR37694">
    <property type="entry name" value="SLR8022 PROTEIN"/>
    <property type="match status" value="1"/>
</dbReference>
<protein>
    <recommendedName>
        <fullName evidence="1">Cupin type-2 domain-containing protein</fullName>
    </recommendedName>
</protein>
<dbReference type="PANTHER" id="PTHR37694:SF1">
    <property type="entry name" value="SLR8022 PROTEIN"/>
    <property type="match status" value="1"/>
</dbReference>
<proteinExistence type="predicted"/>
<sequence>MFEIKNTIKNTECIGLTMVKLTQEKKYEILLIVLEKGQSFPPHSSLRNTLLIMLEGNVKFNINSERYTLGKNQIFEFPAKINHDVLANGNSKFLIIR</sequence>
<dbReference type="Gene3D" id="2.60.120.10">
    <property type="entry name" value="Jelly Rolls"/>
    <property type="match status" value="1"/>
</dbReference>
<dbReference type="EMBL" id="CP052909">
    <property type="protein sequence ID" value="QNJ99090.1"/>
    <property type="molecule type" value="Genomic_DNA"/>
</dbReference>
<feature type="domain" description="Cupin type-2" evidence="1">
    <location>
        <begin position="31"/>
        <end position="92"/>
    </location>
</feature>
<evidence type="ECO:0000313" key="2">
    <source>
        <dbReference type="EMBL" id="QNJ99090.1"/>
    </source>
</evidence>
<reference evidence="2 3" key="1">
    <citation type="submission" date="2020-04" db="EMBL/GenBank/DDBJ databases">
        <title>Genome sequence of Altibacter aquimarinus strain ALE3EI.</title>
        <authorList>
            <person name="Oh H.-M."/>
            <person name="Jang D."/>
        </authorList>
    </citation>
    <scope>NUCLEOTIDE SEQUENCE [LARGE SCALE GENOMIC DNA]</scope>
    <source>
        <strain evidence="2 3">ALE3EI</strain>
    </source>
</reference>
<accession>A0A7G8PXM4</accession>